<dbReference type="PANTHER" id="PTHR39428">
    <property type="entry name" value="F420H(2)-DEPENDENT QUINONE REDUCTASE RV1261C"/>
    <property type="match status" value="1"/>
</dbReference>
<comment type="similarity">
    <text evidence="1">Belongs to the F420H(2)-dependent quinone reductase family.</text>
</comment>
<dbReference type="EMBL" id="JACDUR010000002">
    <property type="protein sequence ID" value="MBA2890651.1"/>
    <property type="molecule type" value="Genomic_DNA"/>
</dbReference>
<dbReference type="GO" id="GO:0016491">
    <property type="term" value="F:oxidoreductase activity"/>
    <property type="evidence" value="ECO:0007669"/>
    <property type="project" value="InterPro"/>
</dbReference>
<comment type="catalytic activity">
    <reaction evidence="2">
        <text>oxidized coenzyme F420-(gamma-L-Glu)(n) + a quinol + H(+) = reduced coenzyme F420-(gamma-L-Glu)(n) + a quinone</text>
        <dbReference type="Rhea" id="RHEA:39663"/>
        <dbReference type="Rhea" id="RHEA-COMP:12939"/>
        <dbReference type="Rhea" id="RHEA-COMP:14378"/>
        <dbReference type="ChEBI" id="CHEBI:15378"/>
        <dbReference type="ChEBI" id="CHEBI:24646"/>
        <dbReference type="ChEBI" id="CHEBI:132124"/>
        <dbReference type="ChEBI" id="CHEBI:133980"/>
        <dbReference type="ChEBI" id="CHEBI:139511"/>
    </reaction>
</comment>
<dbReference type="InterPro" id="IPR012349">
    <property type="entry name" value="Split_barrel_FMN-bd"/>
</dbReference>
<keyword evidence="4" id="KW-1185">Reference proteome</keyword>
<evidence type="ECO:0000313" key="3">
    <source>
        <dbReference type="EMBL" id="MBA2890651.1"/>
    </source>
</evidence>
<dbReference type="GO" id="GO:0070967">
    <property type="term" value="F:coenzyme F420 binding"/>
    <property type="evidence" value="ECO:0007669"/>
    <property type="project" value="TreeGrafter"/>
</dbReference>
<dbReference type="PANTHER" id="PTHR39428:SF1">
    <property type="entry name" value="F420H(2)-DEPENDENT QUINONE REDUCTASE RV1261C"/>
    <property type="match status" value="1"/>
</dbReference>
<dbReference type="AlphaFoldDB" id="A0A7W0HPJ8"/>
<organism evidence="3 4">
    <name type="scientific">Nonomuraea soli</name>
    <dbReference type="NCBI Taxonomy" id="1032476"/>
    <lineage>
        <taxon>Bacteria</taxon>
        <taxon>Bacillati</taxon>
        <taxon>Actinomycetota</taxon>
        <taxon>Actinomycetes</taxon>
        <taxon>Streptosporangiales</taxon>
        <taxon>Streptosporangiaceae</taxon>
        <taxon>Nonomuraea</taxon>
    </lineage>
</organism>
<sequence>MLKRLLQRMTMTDWFPRVGPKIIPRMDRAVHWLTRGKGLTSDLMIPTMLLTTTGRKSGQPRSTPLACLPEDDGGFLVVGSNFGRESHPAWSGNLLAHPRALVHFRGKDIPVTATLLTGEARAEAWPRLLKLWPVFDHYTARSGRDLRVFRLSP</sequence>
<gene>
    <name evidence="3" type="ORF">HNR30_001992</name>
</gene>
<reference evidence="3 4" key="1">
    <citation type="submission" date="2020-07" db="EMBL/GenBank/DDBJ databases">
        <title>Genomic Encyclopedia of Type Strains, Phase IV (KMG-IV): sequencing the most valuable type-strain genomes for metagenomic binning, comparative biology and taxonomic classification.</title>
        <authorList>
            <person name="Goeker M."/>
        </authorList>
    </citation>
    <scope>NUCLEOTIDE SEQUENCE [LARGE SCALE GENOMIC DNA]</scope>
    <source>
        <strain evidence="3 4">DSM 45533</strain>
    </source>
</reference>
<dbReference type="SUPFAM" id="SSF50475">
    <property type="entry name" value="FMN-binding split barrel"/>
    <property type="match status" value="1"/>
</dbReference>
<comment type="caution">
    <text evidence="3">The sequence shown here is derived from an EMBL/GenBank/DDBJ whole genome shotgun (WGS) entry which is preliminary data.</text>
</comment>
<dbReference type="RefSeq" id="WP_312894311.1">
    <property type="nucleotide sequence ID" value="NZ_BAABAM010000006.1"/>
</dbReference>
<name>A0A7W0HPJ8_9ACTN</name>
<evidence type="ECO:0000313" key="4">
    <source>
        <dbReference type="Proteomes" id="UP000530928"/>
    </source>
</evidence>
<dbReference type="NCBIfam" id="TIGR00026">
    <property type="entry name" value="hi_GC_TIGR00026"/>
    <property type="match status" value="1"/>
</dbReference>
<evidence type="ECO:0000256" key="2">
    <source>
        <dbReference type="ARBA" id="ARBA00049106"/>
    </source>
</evidence>
<dbReference type="Gene3D" id="2.30.110.10">
    <property type="entry name" value="Electron Transport, Fmn-binding Protein, Chain A"/>
    <property type="match status" value="1"/>
</dbReference>
<protein>
    <submittedName>
        <fullName evidence="3">Deazaflavin-dependent oxidoreductase (Nitroreductase family)</fullName>
    </submittedName>
</protein>
<dbReference type="GO" id="GO:0005886">
    <property type="term" value="C:plasma membrane"/>
    <property type="evidence" value="ECO:0007669"/>
    <property type="project" value="TreeGrafter"/>
</dbReference>
<proteinExistence type="inferred from homology"/>
<evidence type="ECO:0000256" key="1">
    <source>
        <dbReference type="ARBA" id="ARBA00008710"/>
    </source>
</evidence>
<dbReference type="Proteomes" id="UP000530928">
    <property type="component" value="Unassembled WGS sequence"/>
</dbReference>
<accession>A0A7W0HPJ8</accession>
<dbReference type="InterPro" id="IPR004378">
    <property type="entry name" value="F420H2_quin_Rdtase"/>
</dbReference>
<dbReference type="Pfam" id="PF04075">
    <property type="entry name" value="F420H2_quin_red"/>
    <property type="match status" value="1"/>
</dbReference>